<reference evidence="2" key="1">
    <citation type="submission" date="2022-08" db="EMBL/GenBank/DDBJ databases">
        <authorList>
            <person name="Wang H."/>
        </authorList>
    </citation>
    <scope>NUCLEOTIDE SEQUENCE</scope>
    <source>
        <strain evidence="2">XJK33-1</strain>
    </source>
</reference>
<keyword evidence="1" id="KW-1133">Transmembrane helix</keyword>
<organism evidence="2 3">
    <name type="scientific">Campylobacter felis</name>
    <dbReference type="NCBI Taxonomy" id="2974565"/>
    <lineage>
        <taxon>Bacteria</taxon>
        <taxon>Pseudomonadati</taxon>
        <taxon>Campylobacterota</taxon>
        <taxon>Epsilonproteobacteria</taxon>
        <taxon>Campylobacterales</taxon>
        <taxon>Campylobacteraceae</taxon>
        <taxon>Campylobacter</taxon>
    </lineage>
</organism>
<name>A0ABT7I5R0_9BACT</name>
<gene>
    <name evidence="2" type="ORF">NYG95_08585</name>
</gene>
<reference evidence="2" key="2">
    <citation type="journal article" date="2023" name="Microorganisms">
        <title>Isolation and Genomic Characteristics of Cat-Borne Campylobacter felis sp. nov. and Sheep-Borne Campylobacter ovis sp. nov.</title>
        <authorList>
            <person name="Wang H."/>
            <person name="Li Y."/>
            <person name="Gu Y."/>
            <person name="Zhou G."/>
            <person name="Chen X."/>
            <person name="Zhang X."/>
            <person name="Shao Z."/>
            <person name="Zhang J."/>
            <person name="Zhang M."/>
        </authorList>
    </citation>
    <scope>NUCLEOTIDE SEQUENCE</scope>
    <source>
        <strain evidence="2">XJK33-1</strain>
    </source>
</reference>
<keyword evidence="3" id="KW-1185">Reference proteome</keyword>
<keyword evidence="1" id="KW-0812">Transmembrane</keyword>
<evidence type="ECO:0000313" key="3">
    <source>
        <dbReference type="Proteomes" id="UP001176223"/>
    </source>
</evidence>
<evidence type="ECO:0000313" key="2">
    <source>
        <dbReference type="EMBL" id="MDL0147655.1"/>
    </source>
</evidence>
<protein>
    <submittedName>
        <fullName evidence="2">Uncharacterized protein</fullName>
    </submittedName>
</protein>
<dbReference type="Proteomes" id="UP001176223">
    <property type="component" value="Unassembled WGS sequence"/>
</dbReference>
<accession>A0ABT7I5R0</accession>
<evidence type="ECO:0000256" key="1">
    <source>
        <dbReference type="SAM" id="Phobius"/>
    </source>
</evidence>
<sequence length="339" mass="38101">MGFIKKIFKPFKKITNKLFYERRAKRRKGEAINKWRSICEKYDMAEFMSGENYPHWCDYPASKYGWAKAKARGGLVGFIGRVLNNPLSLGALAFGVVGGAIIGGVLGNVIIGANAISFVAMQIYASQIYKAKLNAYFERAKSYSLTSIQKAREERAANSEALTKSIVYGGYDIYANGAVYNDNRAGRDTNFLSQEPFDVSKGIYGNVKNSPLDEMAQNRNGINMAGGESFHALSIKSDIPLAKGLNEKDNFTMTKEAFFARTLKSQECYSELIKNGYGLGLGDNFLKEAWKKIDEITLLGCKINLKSWDFLEKNRSYNKALMREFDTLELKHFKTQDEP</sequence>
<keyword evidence="1" id="KW-0472">Membrane</keyword>
<feature type="transmembrane region" description="Helical" evidence="1">
    <location>
        <begin position="91"/>
        <end position="124"/>
    </location>
</feature>
<dbReference type="RefSeq" id="WP_289774264.1">
    <property type="nucleotide sequence ID" value="NZ_JANURU010000026.1"/>
</dbReference>
<dbReference type="EMBL" id="JANURU010000026">
    <property type="protein sequence ID" value="MDL0147655.1"/>
    <property type="molecule type" value="Genomic_DNA"/>
</dbReference>
<proteinExistence type="predicted"/>
<comment type="caution">
    <text evidence="2">The sequence shown here is derived from an EMBL/GenBank/DDBJ whole genome shotgun (WGS) entry which is preliminary data.</text>
</comment>